<name>A0AAV8X7E1_9CUCU</name>
<comment type="caution">
    <text evidence="2">The sequence shown here is derived from an EMBL/GenBank/DDBJ whole genome shotgun (WGS) entry which is preliminary data.</text>
</comment>
<dbReference type="Proteomes" id="UP001162156">
    <property type="component" value="Unassembled WGS sequence"/>
</dbReference>
<dbReference type="PANTHER" id="PTHR22878:SF63">
    <property type="entry name" value="DYNEIN AXONEMAL HEAVY CHAIN 10"/>
    <property type="match status" value="1"/>
</dbReference>
<dbReference type="PANTHER" id="PTHR22878">
    <property type="entry name" value="DYNEIN HEAVY CHAIN 6, AXONEMAL-LIKE-RELATED"/>
    <property type="match status" value="1"/>
</dbReference>
<sequence>MKRTLVQLQKALSGEIGMDSILDNVAYSLFNGQLPGVWRKLAPNTCKGLGGWMEHFENRQQQYFNWSTTGEPAVLWISGLHIPETYLAALVQIACRLHNWPLDRSTLYTYVSEYMDATDVVLRPTQGNCLVHGLYLEGASWDLENNCLRRSTPKVLIEKLPVLGVVPIESFRLKLQNTLKTPVYTTSLRRNAMGVGLVFEADLRTAEHISHWVLQGVCLVLNTD</sequence>
<dbReference type="GO" id="GO:0007018">
    <property type="term" value="P:microtubule-based movement"/>
    <property type="evidence" value="ECO:0007669"/>
    <property type="project" value="InterPro"/>
</dbReference>
<dbReference type="InterPro" id="IPR026983">
    <property type="entry name" value="DHC"/>
</dbReference>
<evidence type="ECO:0000259" key="1">
    <source>
        <dbReference type="Pfam" id="PF18199"/>
    </source>
</evidence>
<organism evidence="2 3">
    <name type="scientific">Rhamnusium bicolor</name>
    <dbReference type="NCBI Taxonomy" id="1586634"/>
    <lineage>
        <taxon>Eukaryota</taxon>
        <taxon>Metazoa</taxon>
        <taxon>Ecdysozoa</taxon>
        <taxon>Arthropoda</taxon>
        <taxon>Hexapoda</taxon>
        <taxon>Insecta</taxon>
        <taxon>Pterygota</taxon>
        <taxon>Neoptera</taxon>
        <taxon>Endopterygota</taxon>
        <taxon>Coleoptera</taxon>
        <taxon>Polyphaga</taxon>
        <taxon>Cucujiformia</taxon>
        <taxon>Chrysomeloidea</taxon>
        <taxon>Cerambycidae</taxon>
        <taxon>Lepturinae</taxon>
        <taxon>Rhagiini</taxon>
        <taxon>Rhamnusium</taxon>
    </lineage>
</organism>
<reference evidence="2" key="1">
    <citation type="journal article" date="2023" name="Insect Mol. Biol.">
        <title>Genome sequencing provides insights into the evolution of gene families encoding plant cell wall-degrading enzymes in longhorned beetles.</title>
        <authorList>
            <person name="Shin N.R."/>
            <person name="Okamura Y."/>
            <person name="Kirsch R."/>
            <person name="Pauchet Y."/>
        </authorList>
    </citation>
    <scope>NUCLEOTIDE SEQUENCE</scope>
    <source>
        <strain evidence="2">RBIC_L_NR</strain>
    </source>
</reference>
<dbReference type="InterPro" id="IPR041228">
    <property type="entry name" value="Dynein_C"/>
</dbReference>
<feature type="domain" description="Dynein heavy chain C-terminal" evidence="1">
    <location>
        <begin position="1"/>
        <end position="221"/>
    </location>
</feature>
<accession>A0AAV8X7E1</accession>
<dbReference type="InterPro" id="IPR043160">
    <property type="entry name" value="Dynein_C_barrel"/>
</dbReference>
<dbReference type="Pfam" id="PF18199">
    <property type="entry name" value="Dynein_C"/>
    <property type="match status" value="1"/>
</dbReference>
<dbReference type="FunFam" id="3.10.490.20:FF:000006">
    <property type="entry name" value="Dynein axonemal heavy chain 10"/>
    <property type="match status" value="1"/>
</dbReference>
<dbReference type="GO" id="GO:0051959">
    <property type="term" value="F:dynein light intermediate chain binding"/>
    <property type="evidence" value="ECO:0007669"/>
    <property type="project" value="InterPro"/>
</dbReference>
<gene>
    <name evidence="2" type="ORF">NQ314_013334</name>
</gene>
<dbReference type="GO" id="GO:0045505">
    <property type="term" value="F:dynein intermediate chain binding"/>
    <property type="evidence" value="ECO:0007669"/>
    <property type="project" value="InterPro"/>
</dbReference>
<dbReference type="Gene3D" id="1.20.1270.280">
    <property type="match status" value="1"/>
</dbReference>
<evidence type="ECO:0000313" key="3">
    <source>
        <dbReference type="Proteomes" id="UP001162156"/>
    </source>
</evidence>
<keyword evidence="3" id="KW-1185">Reference proteome</keyword>
<dbReference type="EMBL" id="JANEYF010003725">
    <property type="protein sequence ID" value="KAJ8934459.1"/>
    <property type="molecule type" value="Genomic_DNA"/>
</dbReference>
<evidence type="ECO:0000313" key="2">
    <source>
        <dbReference type="EMBL" id="KAJ8934459.1"/>
    </source>
</evidence>
<dbReference type="GO" id="GO:0030286">
    <property type="term" value="C:dynein complex"/>
    <property type="evidence" value="ECO:0007669"/>
    <property type="project" value="InterPro"/>
</dbReference>
<dbReference type="AlphaFoldDB" id="A0AAV8X7E1"/>
<dbReference type="Gene3D" id="3.10.490.20">
    <property type="match status" value="1"/>
</dbReference>
<proteinExistence type="predicted"/>
<protein>
    <recommendedName>
        <fullName evidence="1">Dynein heavy chain C-terminal domain-containing protein</fullName>
    </recommendedName>
</protein>